<reference evidence="2" key="1">
    <citation type="journal article" date="2023" name="G3 (Bethesda)">
        <title>Whole genome assembly and annotation of the endangered Caribbean coral Acropora cervicornis.</title>
        <authorList>
            <person name="Selwyn J.D."/>
            <person name="Vollmer S.V."/>
        </authorList>
    </citation>
    <scope>NUCLEOTIDE SEQUENCE</scope>
    <source>
        <strain evidence="2">K2</strain>
    </source>
</reference>
<organism evidence="2 3">
    <name type="scientific">Acropora cervicornis</name>
    <name type="common">Staghorn coral</name>
    <dbReference type="NCBI Taxonomy" id="6130"/>
    <lineage>
        <taxon>Eukaryota</taxon>
        <taxon>Metazoa</taxon>
        <taxon>Cnidaria</taxon>
        <taxon>Anthozoa</taxon>
        <taxon>Hexacorallia</taxon>
        <taxon>Scleractinia</taxon>
        <taxon>Astrocoeniina</taxon>
        <taxon>Acroporidae</taxon>
        <taxon>Acropora</taxon>
    </lineage>
</organism>
<reference evidence="2" key="2">
    <citation type="journal article" date="2023" name="Science">
        <title>Genomic signatures of disease resistance in endangered staghorn corals.</title>
        <authorList>
            <person name="Vollmer S.V."/>
            <person name="Selwyn J.D."/>
            <person name="Despard B.A."/>
            <person name="Roesel C.L."/>
        </authorList>
    </citation>
    <scope>NUCLEOTIDE SEQUENCE</scope>
    <source>
        <strain evidence="2">K2</strain>
    </source>
</reference>
<dbReference type="EMBL" id="JARQWQ010000042">
    <property type="protein sequence ID" value="KAK2558867.1"/>
    <property type="molecule type" value="Genomic_DNA"/>
</dbReference>
<protein>
    <recommendedName>
        <fullName evidence="1">Integrase core domain-containing protein</fullName>
    </recommendedName>
</protein>
<comment type="caution">
    <text evidence="2">The sequence shown here is derived from an EMBL/GenBank/DDBJ whole genome shotgun (WGS) entry which is preliminary data.</text>
</comment>
<dbReference type="PANTHER" id="PTHR46177">
    <property type="entry name" value="INTEGRASE CATALYTIC DOMAIN-CONTAINING PROTEIN"/>
    <property type="match status" value="1"/>
</dbReference>
<dbReference type="Proteomes" id="UP001249851">
    <property type="component" value="Unassembled WGS sequence"/>
</dbReference>
<accession>A0AAD9QCI3</accession>
<keyword evidence="3" id="KW-1185">Reference proteome</keyword>
<name>A0AAD9QCI3_ACRCE</name>
<evidence type="ECO:0000313" key="3">
    <source>
        <dbReference type="Proteomes" id="UP001249851"/>
    </source>
</evidence>
<gene>
    <name evidence="2" type="ORF">P5673_018479</name>
</gene>
<evidence type="ECO:0000259" key="1">
    <source>
        <dbReference type="Pfam" id="PF24764"/>
    </source>
</evidence>
<dbReference type="PANTHER" id="PTHR46177:SF1">
    <property type="entry name" value="INTEGRASE CATALYTIC DOMAIN-CONTAINING PROTEIN"/>
    <property type="match status" value="1"/>
</dbReference>
<dbReference type="Pfam" id="PF24764">
    <property type="entry name" value="rva_4"/>
    <property type="match status" value="1"/>
</dbReference>
<sequence length="323" mass="38274">MSRIRNPDWENDENLKTNIQKYLLQNMTRREVLDFLGRDYPQYAWSLPTLSQRMAHFGVKYVDYGTDLKVVERAYKGGLVYDVMTQIDPEAKEKLDKRRDRGMTGTFTSLGPNHTYSGDGHDKLMDVMNNTFLLAVYGLQDVFSGYILYLKLWPSNSDPKVIGKWYLEYLYKSRVISQHLGLDRGSETGIMATIHAYLRQIDEDVDAANTVHYGPSTNNKIERWWRELHNRLEKFFKRQLRMLLEKGYSDPGDEMDRYMLAFVFIPVIQKEMDIFRETIWNSHRIRSQKEARMRKGIPNHFVLFPRKLWCPRMWYVNGISQNV</sequence>
<dbReference type="AlphaFoldDB" id="A0AAD9QCI3"/>
<dbReference type="InterPro" id="IPR058913">
    <property type="entry name" value="Integrase_dom_put"/>
</dbReference>
<evidence type="ECO:0000313" key="2">
    <source>
        <dbReference type="EMBL" id="KAK2558867.1"/>
    </source>
</evidence>
<feature type="domain" description="Integrase core" evidence="1">
    <location>
        <begin position="111"/>
        <end position="290"/>
    </location>
</feature>
<proteinExistence type="predicted"/>